<dbReference type="AlphaFoldDB" id="A0A699X3C8"/>
<evidence type="ECO:0000313" key="1">
    <source>
        <dbReference type="EMBL" id="GFD51144.1"/>
    </source>
</evidence>
<proteinExistence type="predicted"/>
<accession>A0A699X3C8</accession>
<protein>
    <submittedName>
        <fullName evidence="1">Reverse transcriptase domain-containing protein</fullName>
    </submittedName>
</protein>
<comment type="caution">
    <text evidence="1">The sequence shown here is derived from an EMBL/GenBank/DDBJ whole genome shotgun (WGS) entry which is preliminary data.</text>
</comment>
<dbReference type="GO" id="GO:0003964">
    <property type="term" value="F:RNA-directed DNA polymerase activity"/>
    <property type="evidence" value="ECO:0007669"/>
    <property type="project" value="UniProtKB-KW"/>
</dbReference>
<sequence>MDRTTKIGSFNIIIEMDWMSEQHTEVMCHKKYIRVLYGNDVLIIQGKRNGVRNESRLEVISSIRTQGYIKKGCQVFLIQVTKKQEAEIPRNELKMYMSLEIF</sequence>
<keyword evidence="1" id="KW-0808">Transferase</keyword>
<name>A0A699X3C8_TANCI</name>
<gene>
    <name evidence="1" type="ORF">Tci_923113</name>
</gene>
<reference evidence="1" key="1">
    <citation type="journal article" date="2019" name="Sci. Rep.">
        <title>Draft genome of Tanacetum cinerariifolium, the natural source of mosquito coil.</title>
        <authorList>
            <person name="Yamashiro T."/>
            <person name="Shiraishi A."/>
            <person name="Satake H."/>
            <person name="Nakayama K."/>
        </authorList>
    </citation>
    <scope>NUCLEOTIDE SEQUENCE</scope>
</reference>
<organism evidence="1">
    <name type="scientific">Tanacetum cinerariifolium</name>
    <name type="common">Dalmatian daisy</name>
    <name type="synonym">Chrysanthemum cinerariifolium</name>
    <dbReference type="NCBI Taxonomy" id="118510"/>
    <lineage>
        <taxon>Eukaryota</taxon>
        <taxon>Viridiplantae</taxon>
        <taxon>Streptophyta</taxon>
        <taxon>Embryophyta</taxon>
        <taxon>Tracheophyta</taxon>
        <taxon>Spermatophyta</taxon>
        <taxon>Magnoliopsida</taxon>
        <taxon>eudicotyledons</taxon>
        <taxon>Gunneridae</taxon>
        <taxon>Pentapetalae</taxon>
        <taxon>asterids</taxon>
        <taxon>campanulids</taxon>
        <taxon>Asterales</taxon>
        <taxon>Asteraceae</taxon>
        <taxon>Asteroideae</taxon>
        <taxon>Anthemideae</taxon>
        <taxon>Anthemidinae</taxon>
        <taxon>Tanacetum</taxon>
    </lineage>
</organism>
<keyword evidence="1" id="KW-0548">Nucleotidyltransferase</keyword>
<keyword evidence="1" id="KW-0695">RNA-directed DNA polymerase</keyword>
<dbReference type="EMBL" id="BKCJ011766241">
    <property type="protein sequence ID" value="GFD51144.1"/>
    <property type="molecule type" value="Genomic_DNA"/>
</dbReference>